<dbReference type="Proteomes" id="UP001165092">
    <property type="component" value="Unassembled WGS sequence"/>
</dbReference>
<evidence type="ECO:0000313" key="2">
    <source>
        <dbReference type="EMBL" id="GLU48655.1"/>
    </source>
</evidence>
<comment type="caution">
    <text evidence="2">The sequence shown here is derived from an EMBL/GenBank/DDBJ whole genome shotgun (WGS) entry which is preliminary data.</text>
</comment>
<evidence type="ECO:0000256" key="1">
    <source>
        <dbReference type="SAM" id="MobiDB-lite"/>
    </source>
</evidence>
<organism evidence="2 3">
    <name type="scientific">Nocardiopsis ansamitocini</name>
    <dbReference type="NCBI Taxonomy" id="1670832"/>
    <lineage>
        <taxon>Bacteria</taxon>
        <taxon>Bacillati</taxon>
        <taxon>Actinomycetota</taxon>
        <taxon>Actinomycetes</taxon>
        <taxon>Streptosporangiales</taxon>
        <taxon>Nocardiopsidaceae</taxon>
        <taxon>Nocardiopsis</taxon>
    </lineage>
</organism>
<proteinExistence type="predicted"/>
<dbReference type="AlphaFoldDB" id="A0A9W6P713"/>
<dbReference type="EMBL" id="BSQG01000004">
    <property type="protein sequence ID" value="GLU48655.1"/>
    <property type="molecule type" value="Genomic_DNA"/>
</dbReference>
<name>A0A9W6P713_9ACTN</name>
<sequence>MRSIQRQLRMGASTVVRYAHAATREELLRRPCQEHSSRVDPFKPYLDQRWDQEGCTNAWKLFEEIKELGYPGGYSMVRAYLYPKRIRAQPAEPRPPRVRKVAGWIMTPPDALSEEDRLPPQGTVRGVPGAGDAGRTRALLRTDAHPTGRAPPGGMAQRGAWIGAACAAGVH</sequence>
<accession>A0A9W6P713</accession>
<keyword evidence="3" id="KW-1185">Reference proteome</keyword>
<evidence type="ECO:0000313" key="3">
    <source>
        <dbReference type="Proteomes" id="UP001165092"/>
    </source>
</evidence>
<gene>
    <name evidence="2" type="ORF">Nans01_30060</name>
</gene>
<reference evidence="2" key="1">
    <citation type="submission" date="2023-02" db="EMBL/GenBank/DDBJ databases">
        <title>Nocardiopsis ansamitocini NBRC 112285.</title>
        <authorList>
            <person name="Ichikawa N."/>
            <person name="Sato H."/>
            <person name="Tonouchi N."/>
        </authorList>
    </citation>
    <scope>NUCLEOTIDE SEQUENCE</scope>
    <source>
        <strain evidence="2">NBRC 112285</strain>
    </source>
</reference>
<protein>
    <submittedName>
        <fullName evidence="2">Uncharacterized protein</fullName>
    </submittedName>
</protein>
<feature type="region of interest" description="Disordered" evidence="1">
    <location>
        <begin position="110"/>
        <end position="133"/>
    </location>
</feature>